<dbReference type="VEuPathDB" id="VectorBase:PPAPM1_003618"/>
<dbReference type="VEuPathDB" id="VectorBase:PPAPM1_007480"/>
<dbReference type="PANTHER" id="PTHR43394">
    <property type="entry name" value="ATP-DEPENDENT PERMEASE MDL1, MITOCHONDRIAL"/>
    <property type="match status" value="1"/>
</dbReference>
<dbReference type="PROSITE" id="PS50893">
    <property type="entry name" value="ABC_TRANSPORTER_2"/>
    <property type="match status" value="1"/>
</dbReference>
<keyword evidence="4" id="KW-0812">Transmembrane</keyword>
<accession>A0A1B0DJM3</accession>
<keyword evidence="7" id="KW-1133">Transmembrane helix</keyword>
<dbReference type="SUPFAM" id="SSF90123">
    <property type="entry name" value="ABC transporter transmembrane region"/>
    <property type="match status" value="1"/>
</dbReference>
<keyword evidence="2" id="KW-0813">Transport</keyword>
<dbReference type="PROSITE" id="PS00211">
    <property type="entry name" value="ABC_TRANSPORTER_1"/>
    <property type="match status" value="2"/>
</dbReference>
<evidence type="ECO:0000256" key="3">
    <source>
        <dbReference type="ARBA" id="ARBA00022475"/>
    </source>
</evidence>
<dbReference type="Proteomes" id="UP000092462">
    <property type="component" value="Unassembled WGS sequence"/>
</dbReference>
<dbReference type="InterPro" id="IPR027417">
    <property type="entry name" value="P-loop_NTPase"/>
</dbReference>
<dbReference type="PROSITE" id="PS50929">
    <property type="entry name" value="ABC_TM1F"/>
    <property type="match status" value="1"/>
</dbReference>
<reference evidence="9" key="1">
    <citation type="submission" date="2022-08" db="UniProtKB">
        <authorList>
            <consortium name="EnsemblMetazoa"/>
        </authorList>
    </citation>
    <scope>IDENTIFICATION</scope>
    <source>
        <strain evidence="9">Israel</strain>
    </source>
</reference>
<dbReference type="EMBL" id="AJVK01065534">
    <property type="status" value="NOT_ANNOTATED_CDS"/>
    <property type="molecule type" value="Genomic_DNA"/>
</dbReference>
<keyword evidence="3" id="KW-1003">Cell membrane</keyword>
<dbReference type="InterPro" id="IPR039421">
    <property type="entry name" value="Type_1_exporter"/>
</dbReference>
<dbReference type="GO" id="GO:0015421">
    <property type="term" value="F:ABC-type oligopeptide transporter activity"/>
    <property type="evidence" value="ECO:0007669"/>
    <property type="project" value="TreeGrafter"/>
</dbReference>
<dbReference type="PANTHER" id="PTHR43394:SF1">
    <property type="entry name" value="ATP-BINDING CASSETTE SUB-FAMILY B MEMBER 10, MITOCHONDRIAL"/>
    <property type="match status" value="1"/>
</dbReference>
<keyword evidence="6" id="KW-0067">ATP-binding</keyword>
<dbReference type="AlphaFoldDB" id="A0A1B0DJM3"/>
<dbReference type="Gene3D" id="1.20.1560.10">
    <property type="entry name" value="ABC transporter type 1, transmembrane domain"/>
    <property type="match status" value="1"/>
</dbReference>
<dbReference type="Pfam" id="PF00664">
    <property type="entry name" value="ABC_membrane"/>
    <property type="match status" value="1"/>
</dbReference>
<protein>
    <submittedName>
        <fullName evidence="9">Uncharacterized protein</fullName>
    </submittedName>
</protein>
<dbReference type="InterPro" id="IPR017871">
    <property type="entry name" value="ABC_transporter-like_CS"/>
</dbReference>
<dbReference type="GO" id="GO:0016887">
    <property type="term" value="F:ATP hydrolysis activity"/>
    <property type="evidence" value="ECO:0007669"/>
    <property type="project" value="InterPro"/>
</dbReference>
<comment type="subcellular location">
    <subcellularLocation>
        <location evidence="1">Cell membrane</location>
        <topology evidence="1">Multi-pass membrane protein</topology>
    </subcellularLocation>
</comment>
<dbReference type="GO" id="GO:0005743">
    <property type="term" value="C:mitochondrial inner membrane"/>
    <property type="evidence" value="ECO:0007669"/>
    <property type="project" value="TreeGrafter"/>
</dbReference>
<keyword evidence="5" id="KW-0547">Nucleotide-binding</keyword>
<dbReference type="InterPro" id="IPR036640">
    <property type="entry name" value="ABC1_TM_sf"/>
</dbReference>
<dbReference type="GO" id="GO:0090374">
    <property type="term" value="P:oligopeptide export from mitochondrion"/>
    <property type="evidence" value="ECO:0007669"/>
    <property type="project" value="TreeGrafter"/>
</dbReference>
<name>A0A1B0DJM3_PHLPP</name>
<dbReference type="FunFam" id="3.40.50.300:FF:000221">
    <property type="entry name" value="Multidrug ABC transporter ATP-binding protein"/>
    <property type="match status" value="1"/>
</dbReference>
<dbReference type="Pfam" id="PF00005">
    <property type="entry name" value="ABC_tran"/>
    <property type="match status" value="2"/>
</dbReference>
<evidence type="ECO:0000313" key="10">
    <source>
        <dbReference type="Proteomes" id="UP000092462"/>
    </source>
</evidence>
<evidence type="ECO:0000256" key="7">
    <source>
        <dbReference type="ARBA" id="ARBA00022989"/>
    </source>
</evidence>
<dbReference type="GO" id="GO:0005524">
    <property type="term" value="F:ATP binding"/>
    <property type="evidence" value="ECO:0007669"/>
    <property type="project" value="UniProtKB-KW"/>
</dbReference>
<dbReference type="CDD" id="cd18578">
    <property type="entry name" value="ABC_6TM_Pgp_ABCB1_D2_like"/>
    <property type="match status" value="1"/>
</dbReference>
<dbReference type="GO" id="GO:0005886">
    <property type="term" value="C:plasma membrane"/>
    <property type="evidence" value="ECO:0007669"/>
    <property type="project" value="UniProtKB-SubCell"/>
</dbReference>
<evidence type="ECO:0000256" key="2">
    <source>
        <dbReference type="ARBA" id="ARBA00022448"/>
    </source>
</evidence>
<dbReference type="Gene3D" id="3.40.50.300">
    <property type="entry name" value="P-loop containing nucleotide triphosphate hydrolases"/>
    <property type="match status" value="4"/>
</dbReference>
<proteinExistence type="predicted"/>
<dbReference type="InterPro" id="IPR011527">
    <property type="entry name" value="ABC1_TM_dom"/>
</dbReference>
<dbReference type="VEuPathDB" id="VectorBase:PPAI008447"/>
<organism evidence="9 10">
    <name type="scientific">Phlebotomus papatasi</name>
    <name type="common">Sandfly</name>
    <dbReference type="NCBI Taxonomy" id="29031"/>
    <lineage>
        <taxon>Eukaryota</taxon>
        <taxon>Metazoa</taxon>
        <taxon>Ecdysozoa</taxon>
        <taxon>Arthropoda</taxon>
        <taxon>Hexapoda</taxon>
        <taxon>Insecta</taxon>
        <taxon>Pterygota</taxon>
        <taxon>Neoptera</taxon>
        <taxon>Endopterygota</taxon>
        <taxon>Diptera</taxon>
        <taxon>Nematocera</taxon>
        <taxon>Psychodoidea</taxon>
        <taxon>Psychodidae</taxon>
        <taxon>Phlebotomus</taxon>
        <taxon>Phlebotomus</taxon>
    </lineage>
</organism>
<evidence type="ECO:0000256" key="1">
    <source>
        <dbReference type="ARBA" id="ARBA00004651"/>
    </source>
</evidence>
<dbReference type="EnsemblMetazoa" id="PPAI008447-RA">
    <property type="protein sequence ID" value="PPAI008447-PA"/>
    <property type="gene ID" value="PPAI008447"/>
</dbReference>
<evidence type="ECO:0000256" key="4">
    <source>
        <dbReference type="ARBA" id="ARBA00022692"/>
    </source>
</evidence>
<sequence>RALSKASKDRTCIVITHKLSSVRHADLICVIDRGVITEIGTHSDLVSYGGTYSKLKENQKEKVHGRSIFDFSLYDLRSQFGYVSQEPILFDYTIAENIAYGDNSRKVPIDEIIEAAKDAQIHSEFISKLPLGYDTPVGSRGDHLSGGQKQRIALARALIRKPKGEILLDGTDIKEINTAYLRSQISVVHQEPVLFSGTIAENIRFGNPQATQKEIEKAAKIANCNDFIEKLPKGYDTIVGENGAQLSGGQKQRIAIARAVIKNPKILLLDEATSAMDTQSERIIQKSLGNAMKGRTTLIISHRLSAIRNANQIVVVNQGEIVEKGTHEVLMNRKGIYYEFFIESQEDISQDLNGTSQKHYQSEEFINTVKPNDVSVRQVQRQEEKKVKQRILKVLFKDWKLLIGGCFTSVLIGSLIPLGGVILAEYLKAFETVNIDDIYNIATYCTVEYIALAVTIGCAALIQTYVFGKVAVRLSSLLRIRWFETAIRQELVWYDEQGNNAGALTARLSSDCDKVQRATGIQLSLILQMTSSAIVSIIIGLLMNWKLALLCSMIFPIIVIVGILESKYANINSVKKNETLENASKIAVEAIRNIRTVASFGQEHHFLQKFNQEIDIAEAELRNRTKYRGLVYSLNSTISFLCYGALFLYIGPLVTSGEVIFTNALMISESIFYGASMMAYVLNNLPNINQAIFSAINIMNFLDTIPNIPGSMSTASGNQRKDNLIFPTSIDYNCVKFRYPSRPEMEVLKGITFKVAERKTVALVGPSGSGKSTCVQLLLRFYDLLDGSLDFLR</sequence>
<dbReference type="SUPFAM" id="SSF52540">
    <property type="entry name" value="P-loop containing nucleoside triphosphate hydrolases"/>
    <property type="match status" value="4"/>
</dbReference>
<evidence type="ECO:0000256" key="6">
    <source>
        <dbReference type="ARBA" id="ARBA00022840"/>
    </source>
</evidence>
<evidence type="ECO:0000256" key="8">
    <source>
        <dbReference type="ARBA" id="ARBA00023136"/>
    </source>
</evidence>
<keyword evidence="8" id="KW-0472">Membrane</keyword>
<keyword evidence="10" id="KW-1185">Reference proteome</keyword>
<dbReference type="InterPro" id="IPR003439">
    <property type="entry name" value="ABC_transporter-like_ATP-bd"/>
</dbReference>
<evidence type="ECO:0000313" key="9">
    <source>
        <dbReference type="EnsemblMetazoa" id="PPAI008447-PA"/>
    </source>
</evidence>
<evidence type="ECO:0000256" key="5">
    <source>
        <dbReference type="ARBA" id="ARBA00022741"/>
    </source>
</evidence>